<gene>
    <name evidence="1" type="ORF">GXM_06790</name>
</gene>
<dbReference type="EMBL" id="CP045226">
    <property type="protein sequence ID" value="QFS49296.1"/>
    <property type="molecule type" value="Genomic_DNA"/>
</dbReference>
<sequence length="55" mass="6282">MLKVQGKFIVVLVDIDSGRLIGLVKERKQIEIEKAMKKWGDKVLEQIEEASGQQE</sequence>
<dbReference type="Proteomes" id="UP000326678">
    <property type="component" value="Chromosome Gxm1"/>
</dbReference>
<dbReference type="KEGG" id="nsh:GXM_06790"/>
<reference evidence="1 2" key="1">
    <citation type="submission" date="2019-10" db="EMBL/GenBank/DDBJ databases">
        <title>Genomic and transcriptomic insights into the perfect genentic adaptation of a filamentous nitrogen-fixing cyanobacterium to rice fields.</title>
        <authorList>
            <person name="Chen Z."/>
        </authorList>
    </citation>
    <scope>NUCLEOTIDE SEQUENCE [LARGE SCALE GENOMIC DNA]</scope>
    <source>
        <strain evidence="1">CCNUC1</strain>
    </source>
</reference>
<protein>
    <submittedName>
        <fullName evidence="1">Transposase</fullName>
    </submittedName>
</protein>
<name>A0A5P8WAU2_9NOSO</name>
<accession>A0A5P8WAU2</accession>
<dbReference type="AlphaFoldDB" id="A0A5P8WAU2"/>
<proteinExistence type="predicted"/>
<organism evidence="1 2">
    <name type="scientific">Nostoc sphaeroides CCNUC1</name>
    <dbReference type="NCBI Taxonomy" id="2653204"/>
    <lineage>
        <taxon>Bacteria</taxon>
        <taxon>Bacillati</taxon>
        <taxon>Cyanobacteriota</taxon>
        <taxon>Cyanophyceae</taxon>
        <taxon>Nostocales</taxon>
        <taxon>Nostocaceae</taxon>
        <taxon>Nostoc</taxon>
    </lineage>
</organism>
<evidence type="ECO:0000313" key="1">
    <source>
        <dbReference type="EMBL" id="QFS49296.1"/>
    </source>
</evidence>
<keyword evidence="2" id="KW-1185">Reference proteome</keyword>
<evidence type="ECO:0000313" key="2">
    <source>
        <dbReference type="Proteomes" id="UP000326678"/>
    </source>
</evidence>